<protein>
    <submittedName>
        <fullName evidence="1">Uncharacterized protein</fullName>
    </submittedName>
</protein>
<name>A0A1J5P2E8_9ZZZZ</name>
<comment type="caution">
    <text evidence="1">The sequence shown here is derived from an EMBL/GenBank/DDBJ whole genome shotgun (WGS) entry which is preliminary data.</text>
</comment>
<evidence type="ECO:0000313" key="1">
    <source>
        <dbReference type="EMBL" id="OIQ65737.1"/>
    </source>
</evidence>
<dbReference type="EMBL" id="MLJW01007098">
    <property type="protein sequence ID" value="OIQ65737.1"/>
    <property type="molecule type" value="Genomic_DNA"/>
</dbReference>
<proteinExistence type="predicted"/>
<reference evidence="1" key="1">
    <citation type="submission" date="2016-10" db="EMBL/GenBank/DDBJ databases">
        <title>Sequence of Gallionella enrichment culture.</title>
        <authorList>
            <person name="Poehlein A."/>
            <person name="Muehling M."/>
            <person name="Daniel R."/>
        </authorList>
    </citation>
    <scope>NUCLEOTIDE SEQUENCE</scope>
</reference>
<accession>A0A1J5P2E8</accession>
<dbReference type="AlphaFoldDB" id="A0A1J5P2E8"/>
<organism evidence="1">
    <name type="scientific">mine drainage metagenome</name>
    <dbReference type="NCBI Taxonomy" id="410659"/>
    <lineage>
        <taxon>unclassified sequences</taxon>
        <taxon>metagenomes</taxon>
        <taxon>ecological metagenomes</taxon>
    </lineage>
</organism>
<sequence length="85" mass="9458">MLEVASSAISGEPTWWIHPIRRCFDDSHRIGSGKILGKARDLDDGPLPRQDVADKHDLPLMSCYAVATVGDWADNNFYPLANFKS</sequence>
<gene>
    <name evidence="1" type="ORF">GALL_527010</name>
</gene>